<dbReference type="Gene3D" id="1.10.150.130">
    <property type="match status" value="1"/>
</dbReference>
<accession>A0A9P6XUJ0</accession>
<evidence type="ECO:0000313" key="3">
    <source>
        <dbReference type="EMBL" id="KAG1532195.1"/>
    </source>
</evidence>
<keyword evidence="1" id="KW-0238">DNA-binding</keyword>
<dbReference type="GO" id="GO:0003677">
    <property type="term" value="F:DNA binding"/>
    <property type="evidence" value="ECO:0007669"/>
    <property type="project" value="UniProtKB-KW"/>
</dbReference>
<feature type="region of interest" description="Disordered" evidence="2">
    <location>
        <begin position="21"/>
        <end position="71"/>
    </location>
</feature>
<dbReference type="SUPFAM" id="SSF47823">
    <property type="entry name" value="lambda integrase-like, N-terminal domain"/>
    <property type="match status" value="1"/>
</dbReference>
<organism evidence="3 4">
    <name type="scientific">Rhizopus oryzae</name>
    <name type="common">Mucormycosis agent</name>
    <name type="synonym">Rhizopus arrhizus var. delemar</name>
    <dbReference type="NCBI Taxonomy" id="64495"/>
    <lineage>
        <taxon>Eukaryota</taxon>
        <taxon>Fungi</taxon>
        <taxon>Fungi incertae sedis</taxon>
        <taxon>Mucoromycota</taxon>
        <taxon>Mucoromycotina</taxon>
        <taxon>Mucoromycetes</taxon>
        <taxon>Mucorales</taxon>
        <taxon>Mucorineae</taxon>
        <taxon>Rhizopodaceae</taxon>
        <taxon>Rhizopus</taxon>
    </lineage>
</organism>
<sequence>MGKIEGGCIRNDSQHSIACLLESPPGPGSSSNRRIQPTMASNRTVSSPPMETDTVSTQEIQERQSEEGGSHNTKLANTVLVATGTANYKDSTYGHTIEQGLELDRLAIIQQYQNSQELSTRVVEYIREANRSSTRKNYDQAWSKWTQWCRNKSPVYSPIEYSPEHLVEYLVDSSVFRIIHPQKPPIASHPLVLHFFEAKRRRETRLPNTSKEIFDVTLLIDHVLAWGSTNSLSLYNLQLKTVLLITIATMWRPRSDIGNIQFRDVHFMMDNDKNIPIGVTLTARQPKEIKAKMSKIGTIEDRNKCPVHTLWVFCQATKERRNHLTEGHKLFLTNLEDMDQTKWQD</sequence>
<evidence type="ECO:0000256" key="1">
    <source>
        <dbReference type="ARBA" id="ARBA00023125"/>
    </source>
</evidence>
<dbReference type="InterPro" id="IPR010998">
    <property type="entry name" value="Integrase_recombinase_N"/>
</dbReference>
<dbReference type="PANTHER" id="PTHR35617:SF3">
    <property type="entry name" value="CORE-BINDING (CB) DOMAIN-CONTAINING PROTEIN"/>
    <property type="match status" value="1"/>
</dbReference>
<proteinExistence type="predicted"/>
<protein>
    <submittedName>
        <fullName evidence="3">Uncharacterized protein</fullName>
    </submittedName>
</protein>
<evidence type="ECO:0000256" key="2">
    <source>
        <dbReference type="SAM" id="MobiDB-lite"/>
    </source>
</evidence>
<dbReference type="PANTHER" id="PTHR35617">
    <property type="entry name" value="PHAGE_INTEGRASE DOMAIN-CONTAINING PROTEIN"/>
    <property type="match status" value="1"/>
</dbReference>
<comment type="caution">
    <text evidence="3">The sequence shown here is derived from an EMBL/GenBank/DDBJ whole genome shotgun (WGS) entry which is preliminary data.</text>
</comment>
<dbReference type="Proteomes" id="UP000717996">
    <property type="component" value="Unassembled WGS sequence"/>
</dbReference>
<reference evidence="3" key="1">
    <citation type="journal article" date="2020" name="Microb. Genom.">
        <title>Genetic diversity of clinical and environmental Mucorales isolates obtained from an investigation of mucormycosis cases among solid organ transplant recipients.</title>
        <authorList>
            <person name="Nguyen M.H."/>
            <person name="Kaul D."/>
            <person name="Muto C."/>
            <person name="Cheng S.J."/>
            <person name="Richter R.A."/>
            <person name="Bruno V.M."/>
            <person name="Liu G."/>
            <person name="Beyhan S."/>
            <person name="Sundermann A.J."/>
            <person name="Mounaud S."/>
            <person name="Pasculle A.W."/>
            <person name="Nierman W.C."/>
            <person name="Driscoll E."/>
            <person name="Cumbie R."/>
            <person name="Clancy C.J."/>
            <person name="Dupont C.L."/>
        </authorList>
    </citation>
    <scope>NUCLEOTIDE SEQUENCE</scope>
    <source>
        <strain evidence="3">GL16</strain>
    </source>
</reference>
<feature type="compositionally biased region" description="Basic and acidic residues" evidence="2">
    <location>
        <begin position="60"/>
        <end position="69"/>
    </location>
</feature>
<evidence type="ECO:0000313" key="4">
    <source>
        <dbReference type="Proteomes" id="UP000717996"/>
    </source>
</evidence>
<gene>
    <name evidence="3" type="ORF">G6F51_013217</name>
</gene>
<dbReference type="AlphaFoldDB" id="A0A9P6XUJ0"/>
<name>A0A9P6XUJ0_RHIOR</name>
<dbReference type="EMBL" id="JAANIT010004844">
    <property type="protein sequence ID" value="KAG1532195.1"/>
    <property type="molecule type" value="Genomic_DNA"/>
</dbReference>
<feature type="compositionally biased region" description="Polar residues" evidence="2">
    <location>
        <begin position="32"/>
        <end position="59"/>
    </location>
</feature>